<keyword evidence="2" id="KW-1185">Reference proteome</keyword>
<comment type="caution">
    <text evidence="1">The sequence shown here is derived from an EMBL/GenBank/DDBJ whole genome shotgun (WGS) entry which is preliminary data.</text>
</comment>
<dbReference type="Proteomes" id="UP000236319">
    <property type="component" value="Unassembled WGS sequence"/>
</dbReference>
<reference evidence="1 2" key="1">
    <citation type="journal article" date="2017" name="BMC Genomics">
        <title>Whole-genome assembly of Babesia ovata and comparative genomics between closely related pathogens.</title>
        <authorList>
            <person name="Yamagishi J."/>
            <person name="Asada M."/>
            <person name="Hakimi H."/>
            <person name="Tanaka T.Q."/>
            <person name="Sugimoto C."/>
            <person name="Kawazu S."/>
        </authorList>
    </citation>
    <scope>NUCLEOTIDE SEQUENCE [LARGE SCALE GENOMIC DNA]</scope>
    <source>
        <strain evidence="1 2">Miyake</strain>
    </source>
</reference>
<name>A0A2H6KB15_9APIC</name>
<protein>
    <submittedName>
        <fullName evidence="1">-substrate-specific enzyme activase, putative</fullName>
    </submittedName>
</protein>
<evidence type="ECO:0000313" key="2">
    <source>
        <dbReference type="Proteomes" id="UP000236319"/>
    </source>
</evidence>
<sequence length="118" mass="13351">MFCFQLPYPARGGEISNAELHDIFEQRIDYGGVQARTADEGHIKQMHIPLCSSVSQIQLFHNVVFRVLTFILDQRRNQVVQPGRNGCGLVAEDAHCLHHRHDLPSGSRPALFPETFTN</sequence>
<dbReference type="EMBL" id="BDSA01000002">
    <property type="protein sequence ID" value="GBE60180.1"/>
    <property type="molecule type" value="Genomic_DNA"/>
</dbReference>
<proteinExistence type="predicted"/>
<dbReference type="GeneID" id="39873950"/>
<dbReference type="VEuPathDB" id="PiroplasmaDB:BOVATA_016730"/>
<gene>
    <name evidence="1" type="ORF">BOVATA_016730</name>
</gene>
<organism evidence="1 2">
    <name type="scientific">Babesia ovata</name>
    <dbReference type="NCBI Taxonomy" id="189622"/>
    <lineage>
        <taxon>Eukaryota</taxon>
        <taxon>Sar</taxon>
        <taxon>Alveolata</taxon>
        <taxon>Apicomplexa</taxon>
        <taxon>Aconoidasida</taxon>
        <taxon>Piroplasmida</taxon>
        <taxon>Babesiidae</taxon>
        <taxon>Babesia</taxon>
    </lineage>
</organism>
<evidence type="ECO:0000313" key="1">
    <source>
        <dbReference type="EMBL" id="GBE60180.1"/>
    </source>
</evidence>
<dbReference type="RefSeq" id="XP_028866423.1">
    <property type="nucleotide sequence ID" value="XM_029010590.1"/>
</dbReference>
<accession>A0A2H6KB15</accession>
<dbReference type="AlphaFoldDB" id="A0A2H6KB15"/>